<feature type="compositionally biased region" description="Basic and acidic residues" evidence="1">
    <location>
        <begin position="40"/>
        <end position="61"/>
    </location>
</feature>
<dbReference type="Proteomes" id="UP001190700">
    <property type="component" value="Unassembled WGS sequence"/>
</dbReference>
<gene>
    <name evidence="2" type="ORF">CYMTET_4234</name>
</gene>
<sequence>MCKFCSADVWPGALDDFSVVSPPQPASAADTSGNGGMVPRPEHSEPDEPPREPRGSRDPAKETVLVVVEGLEAQEVMVLGSLEIHEVVVLENPEAREVLAVIQVEKVQKASQQQC</sequence>
<evidence type="ECO:0000256" key="1">
    <source>
        <dbReference type="SAM" id="MobiDB-lite"/>
    </source>
</evidence>
<organism evidence="2 3">
    <name type="scientific">Cymbomonas tetramitiformis</name>
    <dbReference type="NCBI Taxonomy" id="36881"/>
    <lineage>
        <taxon>Eukaryota</taxon>
        <taxon>Viridiplantae</taxon>
        <taxon>Chlorophyta</taxon>
        <taxon>Pyramimonadophyceae</taxon>
        <taxon>Pyramimonadales</taxon>
        <taxon>Pyramimonadaceae</taxon>
        <taxon>Cymbomonas</taxon>
    </lineage>
</organism>
<reference evidence="2 3" key="1">
    <citation type="journal article" date="2015" name="Genome Biol. Evol.">
        <title>Comparative Genomics of a Bacterivorous Green Alga Reveals Evolutionary Causalities and Consequences of Phago-Mixotrophic Mode of Nutrition.</title>
        <authorList>
            <person name="Burns J.A."/>
            <person name="Paasch A."/>
            <person name="Narechania A."/>
            <person name="Kim E."/>
        </authorList>
    </citation>
    <scope>NUCLEOTIDE SEQUENCE [LARGE SCALE GENOMIC DNA]</scope>
    <source>
        <strain evidence="2 3">PLY_AMNH</strain>
    </source>
</reference>
<name>A0AAE0H1U8_9CHLO</name>
<evidence type="ECO:0000313" key="3">
    <source>
        <dbReference type="Proteomes" id="UP001190700"/>
    </source>
</evidence>
<dbReference type="AlphaFoldDB" id="A0AAE0H1U8"/>
<evidence type="ECO:0000313" key="2">
    <source>
        <dbReference type="EMBL" id="KAK3288283.1"/>
    </source>
</evidence>
<keyword evidence="3" id="KW-1185">Reference proteome</keyword>
<protein>
    <submittedName>
        <fullName evidence="2">Uncharacterized protein</fullName>
    </submittedName>
</protein>
<dbReference type="EMBL" id="LGRX02000523">
    <property type="protein sequence ID" value="KAK3288283.1"/>
    <property type="molecule type" value="Genomic_DNA"/>
</dbReference>
<feature type="region of interest" description="Disordered" evidence="1">
    <location>
        <begin position="17"/>
        <end position="61"/>
    </location>
</feature>
<accession>A0AAE0H1U8</accession>
<proteinExistence type="predicted"/>
<comment type="caution">
    <text evidence="2">The sequence shown here is derived from an EMBL/GenBank/DDBJ whole genome shotgun (WGS) entry which is preliminary data.</text>
</comment>